<dbReference type="Proteomes" id="UP001154282">
    <property type="component" value="Unassembled WGS sequence"/>
</dbReference>
<accession>A0AAV0RFB8</accession>
<sequence>MTRYPAAVSSLVLLGPLFHVWNTVCSGEKTAGLTLTSGARMTSSQYTAVLLWDVIMGSVLLMKVSRIWLRVPFCWERKDWMDGSAFQQPGVTSSAPPWK</sequence>
<evidence type="ECO:0000313" key="1">
    <source>
        <dbReference type="EMBL" id="CAI0556264.1"/>
    </source>
</evidence>
<evidence type="ECO:0000313" key="2">
    <source>
        <dbReference type="Proteomes" id="UP001154282"/>
    </source>
</evidence>
<gene>
    <name evidence="1" type="ORF">LITE_LOCUS47906</name>
</gene>
<organism evidence="1 2">
    <name type="scientific">Linum tenue</name>
    <dbReference type="NCBI Taxonomy" id="586396"/>
    <lineage>
        <taxon>Eukaryota</taxon>
        <taxon>Viridiplantae</taxon>
        <taxon>Streptophyta</taxon>
        <taxon>Embryophyta</taxon>
        <taxon>Tracheophyta</taxon>
        <taxon>Spermatophyta</taxon>
        <taxon>Magnoliopsida</taxon>
        <taxon>eudicotyledons</taxon>
        <taxon>Gunneridae</taxon>
        <taxon>Pentapetalae</taxon>
        <taxon>rosids</taxon>
        <taxon>fabids</taxon>
        <taxon>Malpighiales</taxon>
        <taxon>Linaceae</taxon>
        <taxon>Linum</taxon>
    </lineage>
</organism>
<dbReference type="AlphaFoldDB" id="A0AAV0RFB8"/>
<protein>
    <submittedName>
        <fullName evidence="1">Uncharacterized protein</fullName>
    </submittedName>
</protein>
<name>A0AAV0RFB8_9ROSI</name>
<proteinExistence type="predicted"/>
<feature type="non-terminal residue" evidence="1">
    <location>
        <position position="99"/>
    </location>
</feature>
<comment type="caution">
    <text evidence="1">The sequence shown here is derived from an EMBL/GenBank/DDBJ whole genome shotgun (WGS) entry which is preliminary data.</text>
</comment>
<dbReference type="EMBL" id="CAMGYJ010000010">
    <property type="protein sequence ID" value="CAI0556264.1"/>
    <property type="molecule type" value="Genomic_DNA"/>
</dbReference>
<reference evidence="1" key="1">
    <citation type="submission" date="2022-08" db="EMBL/GenBank/DDBJ databases">
        <authorList>
            <person name="Gutierrez-Valencia J."/>
        </authorList>
    </citation>
    <scope>NUCLEOTIDE SEQUENCE</scope>
</reference>
<keyword evidence="2" id="KW-1185">Reference proteome</keyword>